<keyword evidence="1" id="KW-0812">Transmembrane</keyword>
<keyword evidence="1" id="KW-1133">Transmembrane helix</keyword>
<organism evidence="2 3">
    <name type="scientific">Sphingomonas palmae</name>
    <dbReference type="NCBI Taxonomy" id="1855283"/>
    <lineage>
        <taxon>Bacteria</taxon>
        <taxon>Pseudomonadati</taxon>
        <taxon>Pseudomonadota</taxon>
        <taxon>Alphaproteobacteria</taxon>
        <taxon>Sphingomonadales</taxon>
        <taxon>Sphingomonadaceae</taxon>
        <taxon>Sphingomonas</taxon>
    </lineage>
</organism>
<evidence type="ECO:0000256" key="1">
    <source>
        <dbReference type="SAM" id="Phobius"/>
    </source>
</evidence>
<dbReference type="Proteomes" id="UP000199214">
    <property type="component" value="Unassembled WGS sequence"/>
</dbReference>
<evidence type="ECO:0000313" key="3">
    <source>
        <dbReference type="Proteomes" id="UP000199214"/>
    </source>
</evidence>
<dbReference type="AlphaFoldDB" id="A0A1H7IT04"/>
<feature type="transmembrane region" description="Helical" evidence="1">
    <location>
        <begin position="121"/>
        <end position="141"/>
    </location>
</feature>
<keyword evidence="1" id="KW-0472">Membrane</keyword>
<protein>
    <submittedName>
        <fullName evidence="2">Uncharacterized protein</fullName>
    </submittedName>
</protein>
<accession>A0A1H7IT04</accession>
<dbReference type="OrthoDB" id="7429082at2"/>
<proteinExistence type="predicted"/>
<reference evidence="3" key="1">
    <citation type="submission" date="2016-10" db="EMBL/GenBank/DDBJ databases">
        <authorList>
            <person name="Varghese N."/>
            <person name="Submissions S."/>
        </authorList>
    </citation>
    <scope>NUCLEOTIDE SEQUENCE [LARGE SCALE GENOMIC DNA]</scope>
    <source>
        <strain evidence="3">JS21-1</strain>
    </source>
</reference>
<sequence length="156" mass="16740">MTKTTTAVLVPCRINVDTRWYDACIHEIGPNDIVISTTASLRRGDNVQARRGTLTINGHVSWIRNGRIGIATQNSVSVGAMLDEPRHTARRAPSGERRNVARASSIAQAERSRQIGSAMQFAALTLATGGGAYLLVTQLYVALTIPLTRISAVLGS</sequence>
<dbReference type="EMBL" id="FNZZ01000001">
    <property type="protein sequence ID" value="SEK65042.1"/>
    <property type="molecule type" value="Genomic_DNA"/>
</dbReference>
<dbReference type="RefSeq" id="WP_093003505.1">
    <property type="nucleotide sequence ID" value="NZ_FNZZ01000001.1"/>
</dbReference>
<evidence type="ECO:0000313" key="2">
    <source>
        <dbReference type="EMBL" id="SEK65042.1"/>
    </source>
</evidence>
<keyword evidence="3" id="KW-1185">Reference proteome</keyword>
<name>A0A1H7IT04_9SPHN</name>
<gene>
    <name evidence="2" type="ORF">SAMN05216382_0851</name>
</gene>